<feature type="signal peptide" evidence="3">
    <location>
        <begin position="1"/>
        <end position="24"/>
    </location>
</feature>
<feature type="chain" id="PRO_5033040859" evidence="3">
    <location>
        <begin position="25"/>
        <end position="315"/>
    </location>
</feature>
<dbReference type="PANTHER" id="PTHR45648:SF22">
    <property type="entry name" value="GDSL LIPASE_ACYLHYDROLASE FAMILY PROTEIN (AFU_ORTHOLOGUE AFUA_4G14700)"/>
    <property type="match status" value="1"/>
</dbReference>
<evidence type="ECO:0000256" key="3">
    <source>
        <dbReference type="SAM" id="SignalP"/>
    </source>
</evidence>
<keyword evidence="3" id="KW-0732">Signal</keyword>
<keyword evidence="1" id="KW-0378">Hydrolase</keyword>
<keyword evidence="5" id="KW-1185">Reference proteome</keyword>
<dbReference type="InterPro" id="IPR001087">
    <property type="entry name" value="GDSL"/>
</dbReference>
<dbReference type="InterPro" id="IPR036514">
    <property type="entry name" value="SGNH_hydro_sf"/>
</dbReference>
<accession>A0A815CXA4</accession>
<dbReference type="Proteomes" id="UP000663832">
    <property type="component" value="Unassembled WGS sequence"/>
</dbReference>
<dbReference type="InterPro" id="IPR051058">
    <property type="entry name" value="GDSL_Est/Lipase"/>
</dbReference>
<dbReference type="EMBL" id="CAJNOM010000257">
    <property type="protein sequence ID" value="CAF1290882.1"/>
    <property type="molecule type" value="Genomic_DNA"/>
</dbReference>
<keyword evidence="2" id="KW-0472">Membrane</keyword>
<protein>
    <submittedName>
        <fullName evidence="4">Uncharacterized protein</fullName>
    </submittedName>
</protein>
<gene>
    <name evidence="4" type="ORF">QVE165_LOCUS30685</name>
</gene>
<dbReference type="PANTHER" id="PTHR45648">
    <property type="entry name" value="GDSL LIPASE/ACYLHYDROLASE FAMILY PROTEIN (AFU_ORTHOLOGUE AFUA_4G14700)"/>
    <property type="match status" value="1"/>
</dbReference>
<evidence type="ECO:0000313" key="5">
    <source>
        <dbReference type="Proteomes" id="UP000663832"/>
    </source>
</evidence>
<sequence>MYNIRVCNDLLFLIMILNIYTIQSSNIPYDTIVSFGDSNCDTGNVYNLTNFKWPPVPPYYQGRFSNGPLWIEKLGISKLINYAYGSATTDNTLVTGVTAFNVIVPGVRQQIEMYKNATNISMIDFDRTIYIIWVGGNDYFFNIYLRPSAVINSLMNGIHDLSQIGAKHFLIVNQSPIQAYPSAISFNMNSYMNALTLAHNHNLSNSIESFQMKYLRISMYLFDVYSLIVNILNNTSAYGITNTRNCWNTLSNINITLCTNPENYIFIDEYHFTTRIHQLIADNVRQLFFTSKGSIKSFHLIFFILLFLISVLYTS</sequence>
<keyword evidence="2" id="KW-0812">Transmembrane</keyword>
<dbReference type="AlphaFoldDB" id="A0A815CXA4"/>
<feature type="transmembrane region" description="Helical" evidence="2">
    <location>
        <begin position="297"/>
        <end position="314"/>
    </location>
</feature>
<comment type="caution">
    <text evidence="4">The sequence shown here is derived from an EMBL/GenBank/DDBJ whole genome shotgun (WGS) entry which is preliminary data.</text>
</comment>
<evidence type="ECO:0000256" key="1">
    <source>
        <dbReference type="ARBA" id="ARBA00022801"/>
    </source>
</evidence>
<dbReference type="CDD" id="cd01846">
    <property type="entry name" value="fatty_acyltransferase_like"/>
    <property type="match status" value="1"/>
</dbReference>
<dbReference type="GO" id="GO:0016788">
    <property type="term" value="F:hydrolase activity, acting on ester bonds"/>
    <property type="evidence" value="ECO:0007669"/>
    <property type="project" value="InterPro"/>
</dbReference>
<proteinExistence type="predicted"/>
<organism evidence="4 5">
    <name type="scientific">Adineta steineri</name>
    <dbReference type="NCBI Taxonomy" id="433720"/>
    <lineage>
        <taxon>Eukaryota</taxon>
        <taxon>Metazoa</taxon>
        <taxon>Spiralia</taxon>
        <taxon>Gnathifera</taxon>
        <taxon>Rotifera</taxon>
        <taxon>Eurotatoria</taxon>
        <taxon>Bdelloidea</taxon>
        <taxon>Adinetida</taxon>
        <taxon>Adinetidae</taxon>
        <taxon>Adineta</taxon>
    </lineage>
</organism>
<keyword evidence="2" id="KW-1133">Transmembrane helix</keyword>
<dbReference type="OrthoDB" id="1600564at2759"/>
<evidence type="ECO:0000256" key="2">
    <source>
        <dbReference type="SAM" id="Phobius"/>
    </source>
</evidence>
<evidence type="ECO:0000313" key="4">
    <source>
        <dbReference type="EMBL" id="CAF1290882.1"/>
    </source>
</evidence>
<reference evidence="4" key="1">
    <citation type="submission" date="2021-02" db="EMBL/GenBank/DDBJ databases">
        <authorList>
            <person name="Nowell W R."/>
        </authorList>
    </citation>
    <scope>NUCLEOTIDE SEQUENCE</scope>
</reference>
<dbReference type="Pfam" id="PF00657">
    <property type="entry name" value="Lipase_GDSL"/>
    <property type="match status" value="1"/>
</dbReference>
<dbReference type="SUPFAM" id="SSF52266">
    <property type="entry name" value="SGNH hydrolase"/>
    <property type="match status" value="1"/>
</dbReference>
<dbReference type="Gene3D" id="3.40.50.1110">
    <property type="entry name" value="SGNH hydrolase"/>
    <property type="match status" value="1"/>
</dbReference>
<name>A0A815CXA4_9BILA</name>